<keyword evidence="3" id="KW-0812">Transmembrane</keyword>
<evidence type="ECO:0000256" key="3">
    <source>
        <dbReference type="SAM" id="Phobius"/>
    </source>
</evidence>
<keyword evidence="3" id="KW-1133">Transmembrane helix</keyword>
<protein>
    <submittedName>
        <fullName evidence="5">Prepilin peptidase</fullName>
        <ecNumber evidence="5">3.4.23.43</ecNumber>
    </submittedName>
</protein>
<dbReference type="PANTHER" id="PTHR30487">
    <property type="entry name" value="TYPE 4 PREPILIN-LIKE PROTEINS LEADER PEPTIDE-PROCESSING ENZYME"/>
    <property type="match status" value="1"/>
</dbReference>
<organism evidence="5 6">
    <name type="scientific">Candidatus Promineifilum breve</name>
    <dbReference type="NCBI Taxonomy" id="1806508"/>
    <lineage>
        <taxon>Bacteria</taxon>
        <taxon>Bacillati</taxon>
        <taxon>Chloroflexota</taxon>
        <taxon>Ardenticatenia</taxon>
        <taxon>Candidatus Promineifilales</taxon>
        <taxon>Candidatus Promineifilaceae</taxon>
        <taxon>Candidatus Promineifilum</taxon>
    </lineage>
</organism>
<evidence type="ECO:0000259" key="4">
    <source>
        <dbReference type="Pfam" id="PF01478"/>
    </source>
</evidence>
<dbReference type="Proteomes" id="UP000215027">
    <property type="component" value="Chromosome I"/>
</dbReference>
<dbReference type="AlphaFoldDB" id="A0A160T6S3"/>
<dbReference type="EC" id="3.4.23.43" evidence="5"/>
<evidence type="ECO:0000313" key="5">
    <source>
        <dbReference type="EMBL" id="CUS04978.2"/>
    </source>
</evidence>
<proteinExistence type="inferred from homology"/>
<dbReference type="Pfam" id="PF01478">
    <property type="entry name" value="Peptidase_A24"/>
    <property type="match status" value="1"/>
</dbReference>
<feature type="transmembrane region" description="Helical" evidence="3">
    <location>
        <begin position="162"/>
        <end position="181"/>
    </location>
</feature>
<keyword evidence="6" id="KW-1185">Reference proteome</keyword>
<dbReference type="EMBL" id="LN890655">
    <property type="protein sequence ID" value="CUS04978.2"/>
    <property type="molecule type" value="Genomic_DNA"/>
</dbReference>
<evidence type="ECO:0000313" key="6">
    <source>
        <dbReference type="Proteomes" id="UP000215027"/>
    </source>
</evidence>
<feature type="domain" description="Prepilin type IV endopeptidase peptidase" evidence="4">
    <location>
        <begin position="69"/>
        <end position="174"/>
    </location>
</feature>
<dbReference type="GO" id="GO:0004190">
    <property type="term" value="F:aspartic-type endopeptidase activity"/>
    <property type="evidence" value="ECO:0007669"/>
    <property type="project" value="UniProtKB-EC"/>
</dbReference>
<evidence type="ECO:0000256" key="2">
    <source>
        <dbReference type="RuleBase" id="RU003793"/>
    </source>
</evidence>
<dbReference type="GO" id="GO:0006465">
    <property type="term" value="P:signal peptide processing"/>
    <property type="evidence" value="ECO:0007669"/>
    <property type="project" value="TreeGrafter"/>
</dbReference>
<comment type="similarity">
    <text evidence="1 2">Belongs to the peptidase A24 family.</text>
</comment>
<sequence>MPIAWWGLVGLFAAALINRAADCWFSPARLACGLTRHPARQAAVWAGVPVLFALLAGREMAQAQVATACLFAAILVLLAVIDLEQRRLPDVIVLPALALALVVRPGGDLGATVAGAVAAGALFLLLYAVGRRLYGPGALGMGDVKLAALIGAVVGLERLALALPLGIFLAGAAALVLLLSGRATRGDSLPYGHFMALAAVVVMVV</sequence>
<dbReference type="Gene3D" id="1.20.120.1220">
    <property type="match status" value="1"/>
</dbReference>
<keyword evidence="3" id="KW-0472">Membrane</keyword>
<gene>
    <name evidence="5" type="ORF">CFX0092_A3100</name>
</gene>
<dbReference type="InterPro" id="IPR014032">
    <property type="entry name" value="Peptidase_A24A_bac"/>
</dbReference>
<dbReference type="PRINTS" id="PR00864">
    <property type="entry name" value="PREPILNPTASE"/>
</dbReference>
<reference evidence="5" key="1">
    <citation type="submission" date="2016-01" db="EMBL/GenBank/DDBJ databases">
        <authorList>
            <person name="Mcilroy J.S."/>
            <person name="Karst M S."/>
            <person name="Albertsen M."/>
        </authorList>
    </citation>
    <scope>NUCLEOTIDE SEQUENCE</scope>
    <source>
        <strain evidence="5">Cfx-K</strain>
    </source>
</reference>
<feature type="transmembrane region" description="Helical" evidence="3">
    <location>
        <begin position="61"/>
        <end position="81"/>
    </location>
</feature>
<dbReference type="KEGG" id="pbf:CFX0092_A3100"/>
<dbReference type="GO" id="GO:0005886">
    <property type="term" value="C:plasma membrane"/>
    <property type="evidence" value="ECO:0007669"/>
    <property type="project" value="TreeGrafter"/>
</dbReference>
<keyword evidence="5" id="KW-0378">Hydrolase</keyword>
<accession>A0A160T6S3</accession>
<name>A0A160T6S3_9CHLR</name>
<dbReference type="InterPro" id="IPR050882">
    <property type="entry name" value="Prepilin_peptidase/N-MTase"/>
</dbReference>
<dbReference type="PANTHER" id="PTHR30487:SF0">
    <property type="entry name" value="PREPILIN LEADER PEPTIDASE_N-METHYLTRANSFERASE-RELATED"/>
    <property type="match status" value="1"/>
</dbReference>
<feature type="transmembrane region" description="Helical" evidence="3">
    <location>
        <begin position="137"/>
        <end position="156"/>
    </location>
</feature>
<feature type="transmembrane region" description="Helical" evidence="3">
    <location>
        <begin position="109"/>
        <end position="130"/>
    </location>
</feature>
<evidence type="ECO:0000256" key="1">
    <source>
        <dbReference type="ARBA" id="ARBA00005801"/>
    </source>
</evidence>
<dbReference type="RefSeq" id="WP_095044248.1">
    <property type="nucleotide sequence ID" value="NZ_LN890655.1"/>
</dbReference>
<dbReference type="InterPro" id="IPR000045">
    <property type="entry name" value="Prepilin_IV_endopep_pep"/>
</dbReference>